<sequence>MAPVRIYSGQALHTGLEPELLNKLLVPSWTQTLYETTQNTSTLATRERQPVNAPLFHTQHQNGRPSLDLQHNLEQQVLLSSPTHSSSAPSPTQTMVEKYKLAGLLNRERETYKHLQQSLQHVAILRTNVLVDYKAHSVIVHSCIRGGRTALVERVYSWEKEILTTSSSILTVLADMVVCHYSTRLDKFHLVTDFQDRPGLRNINQYRPSDRKESNASALFATRQLLVA</sequence>
<comment type="caution">
    <text evidence="1">The sequence shown here is derived from an EMBL/GenBank/DDBJ whole genome shotgun (WGS) entry which is preliminary data.</text>
</comment>
<proteinExistence type="predicted"/>
<evidence type="ECO:0000313" key="2">
    <source>
        <dbReference type="Proteomes" id="UP000760494"/>
    </source>
</evidence>
<dbReference type="EMBL" id="CABFJX010000015">
    <property type="protein sequence ID" value="VTT58035.1"/>
    <property type="molecule type" value="Genomic_DNA"/>
</dbReference>
<evidence type="ECO:0000313" key="1">
    <source>
        <dbReference type="EMBL" id="VTT58035.1"/>
    </source>
</evidence>
<name>A0A9Q9RCC7_FUSFU</name>
<dbReference type="Proteomes" id="UP000760494">
    <property type="component" value="Unassembled WGS sequence"/>
</dbReference>
<reference evidence="1" key="1">
    <citation type="submission" date="2019-05" db="EMBL/GenBank/DDBJ databases">
        <authorList>
            <person name="Piombo E."/>
        </authorList>
    </citation>
    <scope>NUCLEOTIDE SEQUENCE</scope>
    <source>
        <strain evidence="1">C2S</strain>
    </source>
</reference>
<gene>
    <name evidence="1" type="ORF">C2S_13698</name>
</gene>
<organism evidence="1 2">
    <name type="scientific">Fusarium fujikuroi</name>
    <name type="common">Bakanae and foot rot disease fungus</name>
    <name type="synonym">Gibberella fujikuroi</name>
    <dbReference type="NCBI Taxonomy" id="5127"/>
    <lineage>
        <taxon>Eukaryota</taxon>
        <taxon>Fungi</taxon>
        <taxon>Dikarya</taxon>
        <taxon>Ascomycota</taxon>
        <taxon>Pezizomycotina</taxon>
        <taxon>Sordariomycetes</taxon>
        <taxon>Hypocreomycetidae</taxon>
        <taxon>Hypocreales</taxon>
        <taxon>Nectriaceae</taxon>
        <taxon>Fusarium</taxon>
        <taxon>Fusarium fujikuroi species complex</taxon>
    </lineage>
</organism>
<dbReference type="AlphaFoldDB" id="A0A9Q9RCC7"/>
<accession>A0A9Q9RCC7</accession>
<protein>
    <submittedName>
        <fullName evidence="1">Uncharacterized protein</fullName>
    </submittedName>
</protein>